<dbReference type="AlphaFoldDB" id="A0A3S0XSW5"/>
<dbReference type="EMBL" id="RSCJ01000021">
    <property type="protein sequence ID" value="RUR76210.1"/>
    <property type="molecule type" value="Genomic_DNA"/>
</dbReference>
<dbReference type="Proteomes" id="UP000268857">
    <property type="component" value="Unassembled WGS sequence"/>
</dbReference>
<keyword evidence="4" id="KW-0456">Lyase</keyword>
<comment type="caution">
    <text evidence="6">The sequence shown here is derived from an EMBL/GenBank/DDBJ whole genome shotgun (WGS) entry which is preliminary data.</text>
</comment>
<feature type="domain" description="WGR" evidence="5">
    <location>
        <begin position="1"/>
        <end position="96"/>
    </location>
</feature>
<dbReference type="InterPro" id="IPR000225">
    <property type="entry name" value="Armadillo"/>
</dbReference>
<keyword evidence="7" id="KW-1185">Reference proteome</keyword>
<protein>
    <recommendedName>
        <fullName evidence="5">WGR domain-containing protein</fullName>
    </recommendedName>
</protein>
<evidence type="ECO:0000256" key="1">
    <source>
        <dbReference type="ARBA" id="ARBA00009299"/>
    </source>
</evidence>
<dbReference type="PROSITE" id="PS50176">
    <property type="entry name" value="ARM_REPEAT"/>
    <property type="match status" value="1"/>
</dbReference>
<dbReference type="SUPFAM" id="SSF142921">
    <property type="entry name" value="WGR domain-like"/>
    <property type="match status" value="1"/>
</dbReference>
<proteinExistence type="inferred from homology"/>
<reference evidence="6 7" key="1">
    <citation type="journal article" date="2019" name="Genome Biol. Evol.">
        <title>Day and night: Metabolic profiles and evolutionary relationships of six axenic non-marine cyanobacteria.</title>
        <authorList>
            <person name="Will S.E."/>
            <person name="Henke P."/>
            <person name="Boedeker C."/>
            <person name="Huang S."/>
            <person name="Brinkmann H."/>
            <person name="Rohde M."/>
            <person name="Jarek M."/>
            <person name="Friedl T."/>
            <person name="Seufert S."/>
            <person name="Schumacher M."/>
            <person name="Overmann J."/>
            <person name="Neumann-Schaal M."/>
            <person name="Petersen J."/>
        </authorList>
    </citation>
    <scope>NUCLEOTIDE SEQUENCE [LARGE SCALE GENOMIC DNA]</scope>
    <source>
        <strain evidence="6 7">PCC 6912</strain>
    </source>
</reference>
<dbReference type="InterPro" id="IPR016024">
    <property type="entry name" value="ARM-type_fold"/>
</dbReference>
<dbReference type="Gene3D" id="2.20.140.10">
    <property type="entry name" value="WGR domain"/>
    <property type="match status" value="1"/>
</dbReference>
<dbReference type="GO" id="GO:0030089">
    <property type="term" value="C:phycobilisome"/>
    <property type="evidence" value="ECO:0007669"/>
    <property type="project" value="UniProtKB-KW"/>
</dbReference>
<evidence type="ECO:0000256" key="3">
    <source>
        <dbReference type="ARBA" id="ARBA00022738"/>
    </source>
</evidence>
<dbReference type="GO" id="GO:0016829">
    <property type="term" value="F:lyase activity"/>
    <property type="evidence" value="ECO:0007669"/>
    <property type="project" value="UniProtKB-KW"/>
</dbReference>
<evidence type="ECO:0000256" key="2">
    <source>
        <dbReference type="ARBA" id="ARBA00022549"/>
    </source>
</evidence>
<comment type="similarity">
    <text evidence="1">Belongs to the CpcE/RpcE/PecE family.</text>
</comment>
<name>A0A3S0XSW5_CHLFR</name>
<organism evidence="6 7">
    <name type="scientific">Chlorogloeopsis fritschii PCC 6912</name>
    <dbReference type="NCBI Taxonomy" id="211165"/>
    <lineage>
        <taxon>Bacteria</taxon>
        <taxon>Bacillati</taxon>
        <taxon>Cyanobacteriota</taxon>
        <taxon>Cyanophyceae</taxon>
        <taxon>Nostocales</taxon>
        <taxon>Chlorogloeopsidaceae</taxon>
        <taxon>Chlorogloeopsis</taxon>
    </lineage>
</organism>
<dbReference type="OrthoDB" id="435394at2"/>
<sequence length="1058" mass="121024">MGAMKLEKRTTLHFQEGSSDKVYEVDLCQVSEGRYVVNFRYGRRGSNFKEGTKTTQAVPLQEAQRVFNKLVEEKTKKGYRDVASTEGSVTPVDKPVEKKTVLDENPRKQAILKRLANNQPSKWKLERAIWRAGELKITEATPLLLKLIGTGEALRDYCIAWALGWCGGKGAIPALIKLYQNASSPEFVSRIAFEALLKLSDAETKAALQAEIIEFLLPELQRLARNGSAEAFAAELRTYLERSNYKGFAVLDKIYQIDNQYVRPALIDILCKAPFKPNYFQRLRHIFKMAEYRHDTEVFGILAYRLEIERASFSSKTSYIFPNGEWLIKCRWQYDTRTHKDEVVEELKRSESRIAYSRQTREYLLRRVWRTLKQLGEEGDTDYVKMAVGILLQYSDADAEKVWESTFYRWERSNWTRVEFKRNWDAYAGYLTFNHILYEKSPRYELKVNSKAWRCREGYKPGDPEPPIREEAFPELWEQHPQALLQLLLESKCHPVHCFAVKALRACHRFCASINIDAIVKLVNKPYEVTAQFGFELALLNYNPASPNKELILALVNCLSEGARTQAYQWIEQQREFFLEDSNFITTLVVSQKSDTRTFARRLLGTSILSNSTSKILIGRIIAELIAFTPKASPELAKEISETLVVCFPLQLRSLSLSVVNDLLAHPILEIQELGARILLNHETTAENLPPQIIESLLASPHESLRVLGIRLFGQLPDEKLIGEESDLIVAMAVNVVEDIRNAIKPIICRLGASYPAFTVQIASDLIEILLTPEKHEGVHSYLVRLLREDLQGWMPSINKETTLNLLQVQSSAVQELGGLLLGANYQNWLSEFTTYEIVKLASHEILSVREAARQMFGQILNRLRTDPQEMLVAVQMLEAKWEDSREFAFKILTTEFSDREFTPEVLVSICDSVREEARRLGRDLLTRNFQAADGEEYLLKFSEHPSADMQLFATNYLENYAVDNPERLRELAPFFISVLSRVNRGSIAKKRIFAFLEIEAQKSEAAAKVVAEIMIRQSATMAIGDKAAAIQIMLKIHKTYPQLDLPIQVKPVLNVRN</sequence>
<evidence type="ECO:0000259" key="5">
    <source>
        <dbReference type="PROSITE" id="PS51977"/>
    </source>
</evidence>
<dbReference type="Pfam" id="PF05406">
    <property type="entry name" value="WGR"/>
    <property type="match status" value="1"/>
</dbReference>
<keyword evidence="2" id="KW-0042">Antenna complex</keyword>
<keyword evidence="3" id="KW-0605">Phycobilisome</keyword>
<dbReference type="CDD" id="cd07998">
    <property type="entry name" value="WGR_DNA_ligase"/>
    <property type="match status" value="1"/>
</dbReference>
<dbReference type="PROSITE" id="PS51977">
    <property type="entry name" value="WGR"/>
    <property type="match status" value="1"/>
</dbReference>
<accession>A0A3S0XSW5</accession>
<dbReference type="SMART" id="SM00773">
    <property type="entry name" value="WGR"/>
    <property type="match status" value="1"/>
</dbReference>
<gene>
    <name evidence="6" type="ORF">PCC6912_43820</name>
</gene>
<dbReference type="STRING" id="211165.GCA_000317285_03441"/>
<dbReference type="InterPro" id="IPR036930">
    <property type="entry name" value="WGR_dom_sf"/>
</dbReference>
<dbReference type="InterPro" id="IPR008893">
    <property type="entry name" value="WGR_domain"/>
</dbReference>
<dbReference type="SUPFAM" id="SSF48371">
    <property type="entry name" value="ARM repeat"/>
    <property type="match status" value="2"/>
</dbReference>
<evidence type="ECO:0000313" key="6">
    <source>
        <dbReference type="EMBL" id="RUR76210.1"/>
    </source>
</evidence>
<dbReference type="Gene3D" id="1.25.10.10">
    <property type="entry name" value="Leucine-rich Repeat Variant"/>
    <property type="match status" value="1"/>
</dbReference>
<dbReference type="InterPro" id="IPR011989">
    <property type="entry name" value="ARM-like"/>
</dbReference>
<evidence type="ECO:0000313" key="7">
    <source>
        <dbReference type="Proteomes" id="UP000268857"/>
    </source>
</evidence>
<evidence type="ECO:0000256" key="4">
    <source>
        <dbReference type="ARBA" id="ARBA00023239"/>
    </source>
</evidence>